<reference evidence="1 2" key="1">
    <citation type="journal article" date="2019" name="Nat. Ecol. Evol.">
        <title>Megaphylogeny resolves global patterns of mushroom evolution.</title>
        <authorList>
            <person name="Varga T."/>
            <person name="Krizsan K."/>
            <person name="Foldi C."/>
            <person name="Dima B."/>
            <person name="Sanchez-Garcia M."/>
            <person name="Sanchez-Ramirez S."/>
            <person name="Szollosi G.J."/>
            <person name="Szarkandi J.G."/>
            <person name="Papp V."/>
            <person name="Albert L."/>
            <person name="Andreopoulos W."/>
            <person name="Angelini C."/>
            <person name="Antonin V."/>
            <person name="Barry K.W."/>
            <person name="Bougher N.L."/>
            <person name="Buchanan P."/>
            <person name="Buyck B."/>
            <person name="Bense V."/>
            <person name="Catcheside P."/>
            <person name="Chovatia M."/>
            <person name="Cooper J."/>
            <person name="Damon W."/>
            <person name="Desjardin D."/>
            <person name="Finy P."/>
            <person name="Geml J."/>
            <person name="Haridas S."/>
            <person name="Hughes K."/>
            <person name="Justo A."/>
            <person name="Karasinski D."/>
            <person name="Kautmanova I."/>
            <person name="Kiss B."/>
            <person name="Kocsube S."/>
            <person name="Kotiranta H."/>
            <person name="LaButti K.M."/>
            <person name="Lechner B.E."/>
            <person name="Liimatainen K."/>
            <person name="Lipzen A."/>
            <person name="Lukacs Z."/>
            <person name="Mihaltcheva S."/>
            <person name="Morgado L.N."/>
            <person name="Niskanen T."/>
            <person name="Noordeloos M.E."/>
            <person name="Ohm R.A."/>
            <person name="Ortiz-Santana B."/>
            <person name="Ovrebo C."/>
            <person name="Racz N."/>
            <person name="Riley R."/>
            <person name="Savchenko A."/>
            <person name="Shiryaev A."/>
            <person name="Soop K."/>
            <person name="Spirin V."/>
            <person name="Szebenyi C."/>
            <person name="Tomsovsky M."/>
            <person name="Tulloss R.E."/>
            <person name="Uehling J."/>
            <person name="Grigoriev I.V."/>
            <person name="Vagvolgyi C."/>
            <person name="Papp T."/>
            <person name="Martin F.M."/>
            <person name="Miettinen O."/>
            <person name="Hibbett D.S."/>
            <person name="Nagy L.G."/>
        </authorList>
    </citation>
    <scope>NUCLEOTIDE SEQUENCE [LARGE SCALE GENOMIC DNA]</scope>
    <source>
        <strain evidence="1 2">CBS 166.37</strain>
    </source>
</reference>
<proteinExistence type="predicted"/>
<dbReference type="AlphaFoldDB" id="A0A5C3LLK3"/>
<sequence>MALDLLTYKYYDGLITRLYRHKEESLIRVLGQICLQDAKPVDSVSVKDWNMANVIEYARRKNHFLGLLHQFTRVPKYGAEWDVADELLQWVKHFHLDHDREVHSLMKARKREVKEKLTATMGHTPTR</sequence>
<accession>A0A5C3LLK3</accession>
<gene>
    <name evidence="1" type="ORF">BDQ12DRAFT_670135</name>
</gene>
<evidence type="ECO:0000313" key="1">
    <source>
        <dbReference type="EMBL" id="TFK33605.1"/>
    </source>
</evidence>
<evidence type="ECO:0000313" key="2">
    <source>
        <dbReference type="Proteomes" id="UP000308652"/>
    </source>
</evidence>
<dbReference type="Proteomes" id="UP000308652">
    <property type="component" value="Unassembled WGS sequence"/>
</dbReference>
<keyword evidence="2" id="KW-1185">Reference proteome</keyword>
<dbReference type="EMBL" id="ML213645">
    <property type="protein sequence ID" value="TFK33605.1"/>
    <property type="molecule type" value="Genomic_DNA"/>
</dbReference>
<name>A0A5C3LLK3_9AGAR</name>
<organism evidence="1 2">
    <name type="scientific">Crucibulum laeve</name>
    <dbReference type="NCBI Taxonomy" id="68775"/>
    <lineage>
        <taxon>Eukaryota</taxon>
        <taxon>Fungi</taxon>
        <taxon>Dikarya</taxon>
        <taxon>Basidiomycota</taxon>
        <taxon>Agaricomycotina</taxon>
        <taxon>Agaricomycetes</taxon>
        <taxon>Agaricomycetidae</taxon>
        <taxon>Agaricales</taxon>
        <taxon>Agaricineae</taxon>
        <taxon>Nidulariaceae</taxon>
        <taxon>Crucibulum</taxon>
    </lineage>
</organism>
<protein>
    <submittedName>
        <fullName evidence="1">Uncharacterized protein</fullName>
    </submittedName>
</protein>